<organism evidence="3 4">
    <name type="scientific">Clytia hemisphaerica</name>
    <dbReference type="NCBI Taxonomy" id="252671"/>
    <lineage>
        <taxon>Eukaryota</taxon>
        <taxon>Metazoa</taxon>
        <taxon>Cnidaria</taxon>
        <taxon>Hydrozoa</taxon>
        <taxon>Hydroidolina</taxon>
        <taxon>Leptothecata</taxon>
        <taxon>Obeliida</taxon>
        <taxon>Clytiidae</taxon>
        <taxon>Clytia</taxon>
    </lineage>
</organism>
<feature type="transmembrane region" description="Helical" evidence="2">
    <location>
        <begin position="63"/>
        <end position="83"/>
    </location>
</feature>
<feature type="transmembrane region" description="Helical" evidence="2">
    <location>
        <begin position="1087"/>
        <end position="1107"/>
    </location>
</feature>
<feature type="compositionally biased region" description="Basic residues" evidence="1">
    <location>
        <begin position="833"/>
        <end position="847"/>
    </location>
</feature>
<feature type="transmembrane region" description="Helical" evidence="2">
    <location>
        <begin position="215"/>
        <end position="241"/>
    </location>
</feature>
<feature type="transmembrane region" description="Helical" evidence="2">
    <location>
        <begin position="339"/>
        <end position="361"/>
    </location>
</feature>
<feature type="transmembrane region" description="Helical" evidence="2">
    <location>
        <begin position="729"/>
        <end position="751"/>
    </location>
</feature>
<feature type="transmembrane region" description="Helical" evidence="2">
    <location>
        <begin position="21"/>
        <end position="43"/>
    </location>
</feature>
<protein>
    <submittedName>
        <fullName evidence="3">Uncharacterized protein</fullName>
    </submittedName>
</protein>
<keyword evidence="2" id="KW-0472">Membrane</keyword>
<feature type="compositionally biased region" description="Basic and acidic residues" evidence="1">
    <location>
        <begin position="822"/>
        <end position="832"/>
    </location>
</feature>
<feature type="transmembrane region" description="Helical" evidence="2">
    <location>
        <begin position="1000"/>
        <end position="1024"/>
    </location>
</feature>
<feature type="transmembrane region" description="Helical" evidence="2">
    <location>
        <begin position="781"/>
        <end position="807"/>
    </location>
</feature>
<accession>A0A7M5USK8</accession>
<feature type="transmembrane region" description="Helical" evidence="2">
    <location>
        <begin position="154"/>
        <end position="173"/>
    </location>
</feature>
<feature type="transmembrane region" description="Helical" evidence="2">
    <location>
        <begin position="697"/>
        <end position="717"/>
    </location>
</feature>
<evidence type="ECO:0000256" key="1">
    <source>
        <dbReference type="SAM" id="MobiDB-lite"/>
    </source>
</evidence>
<dbReference type="Proteomes" id="UP000594262">
    <property type="component" value="Unplaced"/>
</dbReference>
<feature type="transmembrane region" description="Helical" evidence="2">
    <location>
        <begin position="1044"/>
        <end position="1067"/>
    </location>
</feature>
<keyword evidence="4" id="KW-1185">Reference proteome</keyword>
<keyword evidence="2" id="KW-0812">Transmembrane</keyword>
<feature type="transmembrane region" description="Helical" evidence="2">
    <location>
        <begin position="103"/>
        <end position="124"/>
    </location>
</feature>
<dbReference type="AlphaFoldDB" id="A0A7M5USK8"/>
<feature type="transmembrane region" description="Helical" evidence="2">
    <location>
        <begin position="857"/>
        <end position="875"/>
    </location>
</feature>
<name>A0A7M5USK8_9CNID</name>
<reference evidence="3" key="1">
    <citation type="submission" date="2021-01" db="UniProtKB">
        <authorList>
            <consortium name="EnsemblMetazoa"/>
        </authorList>
    </citation>
    <scope>IDENTIFICATION</scope>
</reference>
<proteinExistence type="predicted"/>
<evidence type="ECO:0000313" key="3">
    <source>
        <dbReference type="EnsemblMetazoa" id="CLYHEMP001961.1"/>
    </source>
</evidence>
<evidence type="ECO:0000313" key="4">
    <source>
        <dbReference type="Proteomes" id="UP000594262"/>
    </source>
</evidence>
<sequence length="1138" mass="127135">MSLKKNVFGTFYIIRNLLLTPALRFLLFFCICIQTFIAFWGFYNIWNVNSWSNIYDVTENVSNYFTKIIECFISFALLTSVLVKTKTFLGEPAKLRFSLFNDIGFRSVWMGMGTFYIICCSITDDEAMNILTEQVQFMATDTESLKEQIRFVYWARYILCVAGVLCIAFSIFLKFGQKLPCCGHFFDFGNVDDEDAHARVQPKKWTRVPTKINKLLLFIFYFFMMSFPIFVISVQIIYLYFEFKGYTVATATTAGEVTAIVEEVVGAKLMYGLPDLVLALVILQRFAKQFWYKPYKPAQSITILLYVYQLFSVHAQAKKYSTFIVQDGWNVSEDLFRKVCLGLLITYIAFPILFWTIFIVFGKHHTDDLTSASGSDTNDSMTLIKSVFMRIFSPISAIFRKYIFKPIKWYTAIYTLAVLFGLAGGVATALSQTYEKFYIDFQGLDVLNKINDDFLSINNKIVDVSNGFVVVAANLNPCMDYTKTSSGGSSISSLIAKQVTTAGTDGHAGSNPDSSKTVIQQLHDESSDANFKKDCFTTDKGKLIYSGDTKNPDCKNVENLSNNDFGIQELKDKEASNTETPPSCPDEATCLANSQSVIKDQYELTLNKECENAACGIFIGGLVAAFAASFIPFGGPAIGKGLQVALRITKGVKQFGKVFKRVATQVKSKLSKIKSLYSTFSKILGDSNLKVVNNYQFFYFLAPAMLLMVVAFGLGFFRRRKASSASKTVFLSFFALVAGVCGTFTYLSFIFTDILTEMFTPFSAFANVSIKTAVGMDMIKWGYALSTVSSLLFLLAAVYSNIAYYIFGKSYDAPSNDQLNEHERQEMVEEEKRRRRRAKAAAKHPQKKRKEEYVNKFSGWLVAFILTIPVYYLIFLANSNQSTLLTIQLTPSAGLEEVRVTFGHTNALEREFGSADDLNDETNENLCDIVASAVKGIIDSMKLPIPGGSIKGLFDVNIGIRQNVADVIQKVRDAVTLNVNGFNLFDGNNFPTISLSFASWQMILVFGVSIFIVVGTAVCFLFTFIQQIGFLRESRILGQIIMPFFEQVIIPASIGSFFVQLAIVGLFSFMDGFQTPMFSLSMQVGPMVTYGLLASVVCMVASVFRIMTEYAPIADDSTDGLIEEAADEEAGIRSTTAM</sequence>
<keyword evidence="2" id="KW-1133">Transmembrane helix</keyword>
<dbReference type="EnsemblMetazoa" id="CLYHEMT001961.1">
    <property type="protein sequence ID" value="CLYHEMP001961.1"/>
    <property type="gene ID" value="CLYHEMG001961"/>
</dbReference>
<feature type="transmembrane region" description="Helical" evidence="2">
    <location>
        <begin position="411"/>
        <end position="430"/>
    </location>
</feature>
<feature type="region of interest" description="Disordered" evidence="1">
    <location>
        <begin position="822"/>
        <end position="847"/>
    </location>
</feature>
<dbReference type="GeneID" id="136824007"/>
<evidence type="ECO:0000256" key="2">
    <source>
        <dbReference type="SAM" id="Phobius"/>
    </source>
</evidence>
<dbReference type="RefSeq" id="XP_066936265.1">
    <property type="nucleotide sequence ID" value="XM_067080164.1"/>
</dbReference>